<name>A0A9P4MAQ4_9PEZI</name>
<dbReference type="GO" id="GO:0004185">
    <property type="term" value="F:serine-type carboxypeptidase activity"/>
    <property type="evidence" value="ECO:0007669"/>
    <property type="project" value="InterPro"/>
</dbReference>
<feature type="compositionally biased region" description="Polar residues" evidence="6">
    <location>
        <begin position="625"/>
        <end position="639"/>
    </location>
</feature>
<keyword evidence="7" id="KW-0472">Membrane</keyword>
<feature type="non-terminal residue" evidence="8">
    <location>
        <position position="1"/>
    </location>
</feature>
<evidence type="ECO:0000313" key="8">
    <source>
        <dbReference type="EMBL" id="KAF2104278.1"/>
    </source>
</evidence>
<dbReference type="PRINTS" id="PR00724">
    <property type="entry name" value="CRBOXYPTASEC"/>
</dbReference>
<sequence length="718" mass="77027">TNAQFPPRPKYTAVIKSPVDSNITISYRTPDPGTCTTIFPSQKQYSGYVNIPPHTLAPIQQGYSINTFFWFFESRVNPETAPLTIYLNGGPGSSSMVGLFQEVGPCEVVQLADGSYGTQARMWGWDRTSNLLFFDQPAQVGLSYDRMTNGSYNLTDGEFTTPPKPLTGGLPAFTFLNGTFGSDNGSSTANTTQIAAHAVWHFLQGFLSAFPQYNPGVDENATTVNPTGINLFTESYGGVYGPVFSELFEDKNQQRLDGTISENATLEIALETLGIINGLVEQEVQNPFYSQFAYNNTFGIQAITQTEMLNTLAQLNGEGGCQQQLQDCRRRAAAMDPGDEGDDIDTNFACYNAQMSCLGIQSVYQTSNRSVYDIRQANPNPFPSLAYIEYLNNASVQASIGAGINYTESNELIYQVFWSTGDMIRSSQLTSLAALLARGIRIAFIYGDADYICNWMGGEAVSLALAQQNLPSPPGEQYPAYIASPYATKFPQAGYADVVTNSSYVGGAVRQYGNLSFTRVYDAGHLVAAYQPETAFTLFTRIIQGVDISTGQPIDPNTWSSQGPANATHDNSKTHGSSNLGAQPTCWIRGISSSCTEDQQQAILQGQGSVVAGVWYPEQDDFKAPSTTIQAGSPGSPVNVSFGTETAGGTSSSSDSNEGTSVVGVVGAQQGDQPTGVYVATGTPKSDASAPGERMASIAIVLIGFWTSFAVLVGVMVM</sequence>
<dbReference type="EMBL" id="ML978121">
    <property type="protein sequence ID" value="KAF2104278.1"/>
    <property type="molecule type" value="Genomic_DNA"/>
</dbReference>
<feature type="region of interest" description="Disordered" evidence="6">
    <location>
        <begin position="553"/>
        <end position="580"/>
    </location>
</feature>
<evidence type="ECO:0000256" key="6">
    <source>
        <dbReference type="SAM" id="MobiDB-lite"/>
    </source>
</evidence>
<keyword evidence="2" id="KW-0121">Carboxypeptidase</keyword>
<evidence type="ECO:0000256" key="7">
    <source>
        <dbReference type="SAM" id="Phobius"/>
    </source>
</evidence>
<dbReference type="InterPro" id="IPR001563">
    <property type="entry name" value="Peptidase_S10"/>
</dbReference>
<dbReference type="InterPro" id="IPR029058">
    <property type="entry name" value="AB_hydrolase_fold"/>
</dbReference>
<keyword evidence="7" id="KW-0812">Transmembrane</keyword>
<evidence type="ECO:0000313" key="9">
    <source>
        <dbReference type="Proteomes" id="UP000799772"/>
    </source>
</evidence>
<keyword evidence="4" id="KW-0378">Hydrolase</keyword>
<dbReference type="SUPFAM" id="SSF53474">
    <property type="entry name" value="alpha/beta-Hydrolases"/>
    <property type="match status" value="1"/>
</dbReference>
<dbReference type="Pfam" id="PF00450">
    <property type="entry name" value="Peptidase_S10"/>
    <property type="match status" value="1"/>
</dbReference>
<comment type="caution">
    <text evidence="8">The sequence shown here is derived from an EMBL/GenBank/DDBJ whole genome shotgun (WGS) entry which is preliminary data.</text>
</comment>
<evidence type="ECO:0000256" key="5">
    <source>
        <dbReference type="ARBA" id="ARBA00023180"/>
    </source>
</evidence>
<accession>A0A9P4MAQ4</accession>
<comment type="similarity">
    <text evidence="1">Belongs to the peptidase S10 family.</text>
</comment>
<proteinExistence type="inferred from homology"/>
<keyword evidence="3" id="KW-0645">Protease</keyword>
<feature type="compositionally biased region" description="Low complexity" evidence="6">
    <location>
        <begin position="641"/>
        <end position="661"/>
    </location>
</feature>
<dbReference type="Gene3D" id="3.40.50.1820">
    <property type="entry name" value="alpha/beta hydrolase"/>
    <property type="match status" value="1"/>
</dbReference>
<evidence type="ECO:0000256" key="3">
    <source>
        <dbReference type="ARBA" id="ARBA00022670"/>
    </source>
</evidence>
<evidence type="ECO:0000256" key="4">
    <source>
        <dbReference type="ARBA" id="ARBA00022801"/>
    </source>
</evidence>
<organism evidence="8 9">
    <name type="scientific">Rhizodiscina lignyota</name>
    <dbReference type="NCBI Taxonomy" id="1504668"/>
    <lineage>
        <taxon>Eukaryota</taxon>
        <taxon>Fungi</taxon>
        <taxon>Dikarya</taxon>
        <taxon>Ascomycota</taxon>
        <taxon>Pezizomycotina</taxon>
        <taxon>Dothideomycetes</taxon>
        <taxon>Pleosporomycetidae</taxon>
        <taxon>Aulographales</taxon>
        <taxon>Rhizodiscinaceae</taxon>
        <taxon>Rhizodiscina</taxon>
    </lineage>
</organism>
<dbReference type="OrthoDB" id="443318at2759"/>
<feature type="region of interest" description="Disordered" evidence="6">
    <location>
        <begin position="624"/>
        <end position="661"/>
    </location>
</feature>
<dbReference type="Proteomes" id="UP000799772">
    <property type="component" value="Unassembled WGS sequence"/>
</dbReference>
<dbReference type="AlphaFoldDB" id="A0A9P4MAQ4"/>
<dbReference type="PANTHER" id="PTHR11802:SF404">
    <property type="entry name" value="CARBOXYPEPTIDASE"/>
    <property type="match status" value="1"/>
</dbReference>
<dbReference type="GO" id="GO:0000324">
    <property type="term" value="C:fungal-type vacuole"/>
    <property type="evidence" value="ECO:0007669"/>
    <property type="project" value="TreeGrafter"/>
</dbReference>
<feature type="transmembrane region" description="Helical" evidence="7">
    <location>
        <begin position="695"/>
        <end position="717"/>
    </location>
</feature>
<reference evidence="8" key="1">
    <citation type="journal article" date="2020" name="Stud. Mycol.">
        <title>101 Dothideomycetes genomes: a test case for predicting lifestyles and emergence of pathogens.</title>
        <authorList>
            <person name="Haridas S."/>
            <person name="Albert R."/>
            <person name="Binder M."/>
            <person name="Bloem J."/>
            <person name="Labutti K."/>
            <person name="Salamov A."/>
            <person name="Andreopoulos B."/>
            <person name="Baker S."/>
            <person name="Barry K."/>
            <person name="Bills G."/>
            <person name="Bluhm B."/>
            <person name="Cannon C."/>
            <person name="Castanera R."/>
            <person name="Culley D."/>
            <person name="Daum C."/>
            <person name="Ezra D."/>
            <person name="Gonzalez J."/>
            <person name="Henrissat B."/>
            <person name="Kuo A."/>
            <person name="Liang C."/>
            <person name="Lipzen A."/>
            <person name="Lutzoni F."/>
            <person name="Magnuson J."/>
            <person name="Mondo S."/>
            <person name="Nolan M."/>
            <person name="Ohm R."/>
            <person name="Pangilinan J."/>
            <person name="Park H.-J."/>
            <person name="Ramirez L."/>
            <person name="Alfaro M."/>
            <person name="Sun H."/>
            <person name="Tritt A."/>
            <person name="Yoshinaga Y."/>
            <person name="Zwiers L.-H."/>
            <person name="Turgeon B."/>
            <person name="Goodwin S."/>
            <person name="Spatafora J."/>
            <person name="Crous P."/>
            <person name="Grigoriev I."/>
        </authorList>
    </citation>
    <scope>NUCLEOTIDE SEQUENCE</scope>
    <source>
        <strain evidence="8">CBS 133067</strain>
    </source>
</reference>
<protein>
    <submittedName>
        <fullName evidence="8">Alpha/beta-hydrolase</fullName>
    </submittedName>
</protein>
<dbReference type="GO" id="GO:0006508">
    <property type="term" value="P:proteolysis"/>
    <property type="evidence" value="ECO:0007669"/>
    <property type="project" value="UniProtKB-KW"/>
</dbReference>
<keyword evidence="5" id="KW-0325">Glycoprotein</keyword>
<evidence type="ECO:0000256" key="2">
    <source>
        <dbReference type="ARBA" id="ARBA00022645"/>
    </source>
</evidence>
<keyword evidence="7" id="KW-1133">Transmembrane helix</keyword>
<keyword evidence="9" id="KW-1185">Reference proteome</keyword>
<dbReference type="PANTHER" id="PTHR11802">
    <property type="entry name" value="SERINE PROTEASE FAMILY S10 SERINE CARBOXYPEPTIDASE"/>
    <property type="match status" value="1"/>
</dbReference>
<gene>
    <name evidence="8" type="ORF">NA57DRAFT_31138</name>
</gene>
<evidence type="ECO:0000256" key="1">
    <source>
        <dbReference type="ARBA" id="ARBA00009431"/>
    </source>
</evidence>